<feature type="domain" description="Ferredoxin thioredoxin reductase alpha chain" evidence="1">
    <location>
        <begin position="4"/>
        <end position="69"/>
    </location>
</feature>
<dbReference type="InterPro" id="IPR004207">
    <property type="entry name" value="Fd_thioredoxin_Rdtase_alpha"/>
</dbReference>
<accession>A0A0G2J5J5</accession>
<reference evidence="2 3" key="1">
    <citation type="submission" date="2015-01" db="EMBL/GenBank/DDBJ databases">
        <title>Lifestyle Evolution in Cyanobacterial Symbionts of Sponges.</title>
        <authorList>
            <person name="Burgsdorf I."/>
            <person name="Slaby B.M."/>
            <person name="Handley K.M."/>
            <person name="Haber M."/>
            <person name="Blom J."/>
            <person name="Marshall C.W."/>
            <person name="Gilbert J.A."/>
            <person name="Hentschel U."/>
            <person name="Steindler L."/>
        </authorList>
    </citation>
    <scope>NUCLEOTIDE SEQUENCE [LARGE SCALE GENOMIC DNA]</scope>
    <source>
        <strain evidence="2">SP3</strain>
    </source>
</reference>
<dbReference type="AlphaFoldDB" id="A0A0G2J5J5"/>
<gene>
    <name evidence="2" type="ORF">TE42_01795</name>
</gene>
<sequence>MQPGDRVRVKKSTIVYNHPKHRSKPFDMHGQEGEVKQIISTWKGGEPLGATLPVVVMFGRTRFHFHADELELC</sequence>
<dbReference type="EMBL" id="JXQG01000005">
    <property type="protein sequence ID" value="KKZ13135.1"/>
    <property type="molecule type" value="Genomic_DNA"/>
</dbReference>
<protein>
    <submittedName>
        <fullName evidence="2">Ferredoxin--nitrite reductase</fullName>
    </submittedName>
</protein>
<dbReference type="Proteomes" id="UP000035067">
    <property type="component" value="Unassembled WGS sequence"/>
</dbReference>
<dbReference type="GO" id="GO:0015979">
    <property type="term" value="P:photosynthesis"/>
    <property type="evidence" value="ECO:0007669"/>
    <property type="project" value="InterPro"/>
</dbReference>
<dbReference type="SUPFAM" id="SSF50090">
    <property type="entry name" value="Electron transport accessory proteins"/>
    <property type="match status" value="1"/>
</dbReference>
<evidence type="ECO:0000313" key="2">
    <source>
        <dbReference type="EMBL" id="KKZ13135.1"/>
    </source>
</evidence>
<dbReference type="InterPro" id="IPR008990">
    <property type="entry name" value="Elect_transpt_acc-like_dom_sf"/>
</dbReference>
<organism evidence="2 3">
    <name type="scientific">Candidatus Synechococcus spongiarum SP3</name>
    <dbReference type="NCBI Taxonomy" id="1604020"/>
    <lineage>
        <taxon>Bacteria</taxon>
        <taxon>Bacillati</taxon>
        <taxon>Cyanobacteriota</taxon>
        <taxon>Cyanophyceae</taxon>
        <taxon>Synechococcales</taxon>
        <taxon>Synechococcaceae</taxon>
        <taxon>Synechococcus</taxon>
    </lineage>
</organism>
<comment type="caution">
    <text evidence="2">The sequence shown here is derived from an EMBL/GenBank/DDBJ whole genome shotgun (WGS) entry which is preliminary data.</text>
</comment>
<dbReference type="PATRIC" id="fig|1604020.3.peg.1464"/>
<proteinExistence type="predicted"/>
<dbReference type="Pfam" id="PF02941">
    <property type="entry name" value="FeThRed_A"/>
    <property type="match status" value="1"/>
</dbReference>
<evidence type="ECO:0000313" key="3">
    <source>
        <dbReference type="Proteomes" id="UP000035067"/>
    </source>
</evidence>
<evidence type="ECO:0000259" key="1">
    <source>
        <dbReference type="Pfam" id="PF02941"/>
    </source>
</evidence>
<dbReference type="Gene3D" id="2.30.30.50">
    <property type="match status" value="1"/>
</dbReference>
<name>A0A0G2J5J5_9SYNE</name>